<evidence type="ECO:0000313" key="3">
    <source>
        <dbReference type="Proteomes" id="UP000789405"/>
    </source>
</evidence>
<evidence type="ECO:0000313" key="2">
    <source>
        <dbReference type="EMBL" id="CAG8711164.1"/>
    </source>
</evidence>
<dbReference type="EMBL" id="CAJVPY010009665">
    <property type="protein sequence ID" value="CAG8711164.1"/>
    <property type="molecule type" value="Genomic_DNA"/>
</dbReference>
<proteinExistence type="predicted"/>
<dbReference type="CDD" id="cd00077">
    <property type="entry name" value="HDc"/>
    <property type="match status" value="1"/>
</dbReference>
<dbReference type="SMART" id="SM00471">
    <property type="entry name" value="HDc"/>
    <property type="match status" value="1"/>
</dbReference>
<dbReference type="PANTHER" id="PTHR11373:SF4">
    <property type="entry name" value="DEOXYNUCLEOSIDE TRIPHOSPHATE TRIPHOSPHOHYDROLASE SAMHD1"/>
    <property type="match status" value="1"/>
</dbReference>
<reference evidence="2" key="1">
    <citation type="submission" date="2021-06" db="EMBL/GenBank/DDBJ databases">
        <authorList>
            <person name="Kallberg Y."/>
            <person name="Tangrot J."/>
            <person name="Rosling A."/>
        </authorList>
    </citation>
    <scope>NUCLEOTIDE SEQUENCE</scope>
    <source>
        <strain evidence="2">MA453B</strain>
    </source>
</reference>
<keyword evidence="3" id="KW-1185">Reference proteome</keyword>
<gene>
    <name evidence="2" type="ORF">DERYTH_LOCUS13598</name>
</gene>
<dbReference type="Proteomes" id="UP000789405">
    <property type="component" value="Unassembled WGS sequence"/>
</dbReference>
<dbReference type="GO" id="GO:0005634">
    <property type="term" value="C:nucleus"/>
    <property type="evidence" value="ECO:0007669"/>
    <property type="project" value="TreeGrafter"/>
</dbReference>
<dbReference type="Gene3D" id="1.10.3210.10">
    <property type="entry name" value="Hypothetical protein af1432"/>
    <property type="match status" value="1"/>
</dbReference>
<dbReference type="Pfam" id="PF01966">
    <property type="entry name" value="HD"/>
    <property type="match status" value="1"/>
</dbReference>
<dbReference type="OrthoDB" id="9991235at2759"/>
<name>A0A9N9HXX0_9GLOM</name>
<comment type="caution">
    <text evidence="2">The sequence shown here is derived from an EMBL/GenBank/DDBJ whole genome shotgun (WGS) entry which is preliminary data.</text>
</comment>
<feature type="domain" description="HD/PDEase" evidence="1">
    <location>
        <begin position="32"/>
        <end position="164"/>
    </location>
</feature>
<dbReference type="PANTHER" id="PTHR11373">
    <property type="entry name" value="DEOXYNUCLEOSIDE TRIPHOSPHATE TRIPHOSPHOHYDROLASE"/>
    <property type="match status" value="1"/>
</dbReference>
<organism evidence="2 3">
    <name type="scientific">Dentiscutata erythropus</name>
    <dbReference type="NCBI Taxonomy" id="1348616"/>
    <lineage>
        <taxon>Eukaryota</taxon>
        <taxon>Fungi</taxon>
        <taxon>Fungi incertae sedis</taxon>
        <taxon>Mucoromycota</taxon>
        <taxon>Glomeromycotina</taxon>
        <taxon>Glomeromycetes</taxon>
        <taxon>Diversisporales</taxon>
        <taxon>Gigasporaceae</taxon>
        <taxon>Dentiscutata</taxon>
    </lineage>
</organism>
<protein>
    <submittedName>
        <fullName evidence="2">4942_t:CDS:1</fullName>
    </submittedName>
</protein>
<sequence>MNWAVQFIGTPQFQRLKEIKQLGATYFVFPGASHNRFEHSLGTAHLAYTFAKTLMQQGAEGTENDLKCVTLAALCHDLGLDKKWKHENGSVTMLGHLIEELRESESVSFNLETEDEKFIEALILGESVGFDRPKYLFDIVNNKNNSVGVDKFDYISRDFDRIVTNLNVDRAINYMIADALVKANPYLKIKEAIDKPKEYDLEDSKNIIKRIRRRDLYKFVAECLISKDHKKFVTKWLELNYGRGDKNPVEKVTFYDKNNRNETFKIAREDIGYLVPEQFEEIVLRIFVRESNEEQIQLIKDSFENRQKVRKHHIASFEAEFNDM</sequence>
<accession>A0A9N9HXX0</accession>
<dbReference type="Gene3D" id="3.30.70.2760">
    <property type="match status" value="1"/>
</dbReference>
<evidence type="ECO:0000259" key="1">
    <source>
        <dbReference type="SMART" id="SM00471"/>
    </source>
</evidence>
<dbReference type="InterPro" id="IPR006674">
    <property type="entry name" value="HD_domain"/>
</dbReference>
<dbReference type="GO" id="GO:0006203">
    <property type="term" value="P:dGTP catabolic process"/>
    <property type="evidence" value="ECO:0007669"/>
    <property type="project" value="TreeGrafter"/>
</dbReference>
<dbReference type="InterPro" id="IPR050135">
    <property type="entry name" value="dGTPase-like"/>
</dbReference>
<dbReference type="GO" id="GO:0008832">
    <property type="term" value="F:dGTPase activity"/>
    <property type="evidence" value="ECO:0007669"/>
    <property type="project" value="TreeGrafter"/>
</dbReference>
<dbReference type="SUPFAM" id="SSF109604">
    <property type="entry name" value="HD-domain/PDEase-like"/>
    <property type="match status" value="1"/>
</dbReference>
<dbReference type="InterPro" id="IPR003607">
    <property type="entry name" value="HD/PDEase_dom"/>
</dbReference>
<dbReference type="AlphaFoldDB" id="A0A9N9HXX0"/>